<evidence type="ECO:0000313" key="1">
    <source>
        <dbReference type="EMBL" id="WVS92193.1"/>
    </source>
</evidence>
<gene>
    <name evidence="1" type="ORF">DOP62_13975</name>
</gene>
<keyword evidence="1" id="KW-0614">Plasmid</keyword>
<dbReference type="Proteomes" id="UP000267249">
    <property type="component" value="Plasmid p11801_1"/>
</dbReference>
<dbReference type="EMBL" id="CP143528">
    <property type="protein sequence ID" value="WVS92193.1"/>
    <property type="molecule type" value="Genomic_DNA"/>
</dbReference>
<reference evidence="1" key="1">
    <citation type="submission" date="2024-01" db="EMBL/GenBank/DDBJ databases">
        <title>De novo genome assembly and pan-genome analysis of the fast-growing Indian isolates of Synechococcus elongatus: Potential chassis for bioproduction.</title>
        <authorList>
            <person name="Jain V.S."/>
            <person name="Schubert M.G."/>
            <person name="Pritam P."/>
            <person name="Sarnaik A.P."/>
            <person name="Jaiswal D."/>
            <person name="Church G.M."/>
            <person name="Wangikar P."/>
        </authorList>
    </citation>
    <scope>NUCLEOTIDE SEQUENCE</scope>
    <source>
        <strain evidence="1">PCC 11801</strain>
    </source>
</reference>
<evidence type="ECO:0000313" key="2">
    <source>
        <dbReference type="Proteomes" id="UP000267249"/>
    </source>
</evidence>
<geneLocation type="plasmid" evidence="1 2">
    <name>p11801_1</name>
</geneLocation>
<name>A0ACD5A2T9_SYNEL</name>
<proteinExistence type="predicted"/>
<sequence>MYDHDGHFDPMDNYFTEEENYWPDASEDPTLDQRPAPTQKQETTQMAQAVSLASGTVKFLPREPRDYGYGPRISALIVSDTGEEVRVYGNDGDPVLLNLQKGQRVQMVKVKNTWTIAEALPQTEASHTPAAEEAQAAPAPSSIGREAQAAHAPKTPEELANIWADAFKELRTQLPDAPPEILGPAATSILINLAGSKRF</sequence>
<protein>
    <submittedName>
        <fullName evidence="1">Uncharacterized protein</fullName>
    </submittedName>
</protein>
<accession>A0ACD5A2T9</accession>
<organism evidence="1 2">
    <name type="scientific">Synechococcus elongatus PCC 11801</name>
    <dbReference type="NCBI Taxonomy" id="2219813"/>
    <lineage>
        <taxon>Bacteria</taxon>
        <taxon>Bacillati</taxon>
        <taxon>Cyanobacteriota</taxon>
        <taxon>Cyanophyceae</taxon>
        <taxon>Synechococcales</taxon>
        <taxon>Synechococcaceae</taxon>
        <taxon>Synechococcus</taxon>
    </lineage>
</organism>